<accession>A0A2I2L413</accession>
<proteinExistence type="predicted"/>
<name>A0A2I2L413_9VIRU</name>
<organism evidence="1">
    <name type="scientific">Orpheovirus IHUMI-LCC2</name>
    <dbReference type="NCBI Taxonomy" id="2023057"/>
    <lineage>
        <taxon>Viruses</taxon>
        <taxon>Varidnaviria</taxon>
        <taxon>Bamfordvirae</taxon>
        <taxon>Nucleocytoviricota</taxon>
        <taxon>Megaviricetes</taxon>
        <taxon>Pimascovirales</taxon>
        <taxon>Ocovirineae</taxon>
        <taxon>Orpheoviridae</taxon>
        <taxon>Alphaorpheovirus</taxon>
        <taxon>Alphaorpheovirus massiliense</taxon>
    </lineage>
</organism>
<dbReference type="KEGG" id="vg:35382144"/>
<protein>
    <submittedName>
        <fullName evidence="1">Uncharacterized protein</fullName>
    </submittedName>
</protein>
<dbReference type="RefSeq" id="YP_009448570.1">
    <property type="nucleotide sequence ID" value="NC_036594.1"/>
</dbReference>
<sequence>MTSAVESQLQQWIIHRAKSFEDSHGNIKHSDNDIQQLLHNLYIQKDKDFTDLTCHAIISSYNRKLQGALLNRLLYNLCFH</sequence>
<evidence type="ECO:0000313" key="2">
    <source>
        <dbReference type="Proteomes" id="UP000236316"/>
    </source>
</evidence>
<evidence type="ECO:0000313" key="1">
    <source>
        <dbReference type="EMBL" id="SNW62268.1"/>
    </source>
</evidence>
<dbReference type="GeneID" id="35382144"/>
<reference evidence="1" key="1">
    <citation type="submission" date="2017-08" db="EMBL/GenBank/DDBJ databases">
        <authorList>
            <consortium name="Urmite Genomes"/>
        </authorList>
    </citation>
    <scope>NUCLEOTIDE SEQUENCE [LARGE SCALE GENOMIC DNA]</scope>
    <source>
        <strain evidence="1">IHUMI-LCC2</strain>
    </source>
</reference>
<dbReference type="Proteomes" id="UP000236316">
    <property type="component" value="Segment"/>
</dbReference>
<dbReference type="EMBL" id="LT906555">
    <property type="protein sequence ID" value="SNW62268.1"/>
    <property type="molecule type" value="Genomic_DNA"/>
</dbReference>
<keyword evidence="2" id="KW-1185">Reference proteome</keyword>
<gene>
    <name evidence="1" type="ORF">ORPV_364</name>
</gene>